<evidence type="ECO:0000313" key="2">
    <source>
        <dbReference type="EMBL" id="SCG80409.1"/>
    </source>
</evidence>
<gene>
    <name evidence="2" type="ORF">GA0070609_6422</name>
</gene>
<dbReference type="Proteomes" id="UP000198217">
    <property type="component" value="Chromosome I"/>
</dbReference>
<dbReference type="AlphaFoldDB" id="A0A1C5KCX5"/>
<keyword evidence="3" id="KW-1185">Reference proteome</keyword>
<evidence type="ECO:0000256" key="1">
    <source>
        <dbReference type="SAM" id="MobiDB-lite"/>
    </source>
</evidence>
<protein>
    <submittedName>
        <fullName evidence="2">Uncharacterized protein</fullName>
    </submittedName>
</protein>
<proteinExistence type="predicted"/>
<feature type="region of interest" description="Disordered" evidence="1">
    <location>
        <begin position="1"/>
        <end position="26"/>
    </location>
</feature>
<name>A0A1C5KCX5_9ACTN</name>
<organism evidence="2 3">
    <name type="scientific">Micromonospora echinaurantiaca</name>
    <dbReference type="NCBI Taxonomy" id="47857"/>
    <lineage>
        <taxon>Bacteria</taxon>
        <taxon>Bacillati</taxon>
        <taxon>Actinomycetota</taxon>
        <taxon>Actinomycetes</taxon>
        <taxon>Micromonosporales</taxon>
        <taxon>Micromonosporaceae</taxon>
        <taxon>Micromonospora</taxon>
    </lineage>
</organism>
<feature type="compositionally biased region" description="Basic and acidic residues" evidence="1">
    <location>
        <begin position="1"/>
        <end position="14"/>
    </location>
</feature>
<dbReference type="RefSeq" id="WP_088997176.1">
    <property type="nucleotide sequence ID" value="NZ_LT607750.1"/>
</dbReference>
<feature type="compositionally biased region" description="Gly residues" evidence="1">
    <location>
        <begin position="101"/>
        <end position="113"/>
    </location>
</feature>
<sequence length="188" mass="19923">MTKDRTDQPDEVRIDTPNVPIGPPHMVPPFVTLDAVTMDNVNRAEVPSGLVPGAGDAGAKTEWDASSLEKAKKWLEETADFIHSQSYEMVEISDKMGGTAAGAGGGEMGGGTSPLGSFDRAGDLARKHSGLYTSTQQGMRQLAKDLYKAANALQKVKENYETAEGANEMSAAEMQNAFNTASSNRGKA</sequence>
<accession>A0A1C5KCX5</accession>
<evidence type="ECO:0000313" key="3">
    <source>
        <dbReference type="Proteomes" id="UP000198217"/>
    </source>
</evidence>
<feature type="region of interest" description="Disordered" evidence="1">
    <location>
        <begin position="101"/>
        <end position="120"/>
    </location>
</feature>
<reference evidence="2 3" key="1">
    <citation type="submission" date="2016-06" db="EMBL/GenBank/DDBJ databases">
        <authorList>
            <person name="Kjaerup R.B."/>
            <person name="Dalgaard T.S."/>
            <person name="Juul-Madsen H.R."/>
        </authorList>
    </citation>
    <scope>NUCLEOTIDE SEQUENCE [LARGE SCALE GENOMIC DNA]</scope>
    <source>
        <strain evidence="2 3">DSM 43904</strain>
    </source>
</reference>
<dbReference type="EMBL" id="LT607750">
    <property type="protein sequence ID" value="SCG80409.1"/>
    <property type="molecule type" value="Genomic_DNA"/>
</dbReference>